<sequence>MDSVMGSGQFAVPPGYLNTPSIGIPPSHVADAVAEAVERWRRGEARPTDFDEPVARTRAGFGALIGVPAERVAIGASVSQLIANVAAGLPDGASVLVAENDFTSVTFPFAAQAHRGVKVTEVPLAELTERVEGHDLVAVSVVQSADGAQVDLAALRAAAEAAGAAVLLDATQAAGWRPLDLGWADWVVAAGYKWLLAPRGAAWLAVHPRVLERAVPVAANWYAGEDRWQTVYGLPLRLAEGARSLDLSPAWLAFVGAAASLDYLASLDLEAVRAHCVGLADSLLEAIGSPGQGSAIVSLDADARRVAEAGIVAGTRAGRQRFGFHLYNTADDVERVISTFR</sequence>
<organism evidence="3 4">
    <name type="scientific">Amycolatopsis japonica</name>
    <dbReference type="NCBI Taxonomy" id="208439"/>
    <lineage>
        <taxon>Bacteria</taxon>
        <taxon>Bacillati</taxon>
        <taxon>Actinomycetota</taxon>
        <taxon>Actinomycetes</taxon>
        <taxon>Pseudonocardiales</taxon>
        <taxon>Pseudonocardiaceae</taxon>
        <taxon>Amycolatopsis</taxon>
        <taxon>Amycolatopsis japonica group</taxon>
    </lineage>
</organism>
<evidence type="ECO:0000313" key="4">
    <source>
        <dbReference type="Proteomes" id="UP000028492"/>
    </source>
</evidence>
<dbReference type="Proteomes" id="UP000028492">
    <property type="component" value="Chromosome"/>
</dbReference>
<dbReference type="AlphaFoldDB" id="A0A075V164"/>
<dbReference type="STRING" id="208439.AJAP_27830"/>
<dbReference type="PANTHER" id="PTHR43586:SF21">
    <property type="entry name" value="PYRIDOXAL PHOSPHATE (PLP)-DEPENDENT ASPARTATE AMINOTRANSFERASE SUPERFAMILY"/>
    <property type="match status" value="1"/>
</dbReference>
<dbReference type="PANTHER" id="PTHR43586">
    <property type="entry name" value="CYSTEINE DESULFURASE"/>
    <property type="match status" value="1"/>
</dbReference>
<dbReference type="SUPFAM" id="SSF53383">
    <property type="entry name" value="PLP-dependent transferases"/>
    <property type="match status" value="1"/>
</dbReference>
<dbReference type="HOGENOM" id="CLU_003433_2_1_11"/>
<dbReference type="EMBL" id="CP008953">
    <property type="protein sequence ID" value="AIG78411.1"/>
    <property type="molecule type" value="Genomic_DNA"/>
</dbReference>
<evidence type="ECO:0000256" key="1">
    <source>
        <dbReference type="ARBA" id="ARBA00023194"/>
    </source>
</evidence>
<dbReference type="InterPro" id="IPR015424">
    <property type="entry name" value="PyrdxlP-dep_Trfase"/>
</dbReference>
<dbReference type="Gene3D" id="3.90.1150.10">
    <property type="entry name" value="Aspartate Aminotransferase, domain 1"/>
    <property type="match status" value="1"/>
</dbReference>
<reference evidence="3 4" key="1">
    <citation type="journal article" date="2014" name="J. Biotechnol.">
        <title>Complete genome sequence of the actinobacterium Amycolatopsis japonica MG417-CF17(T) (=DSM 44213T) producing (S,S)-N,N'-ethylenediaminedisuccinic acid.</title>
        <authorList>
            <person name="Stegmann E."/>
            <person name="Albersmeier A."/>
            <person name="Spohn M."/>
            <person name="Gert H."/>
            <person name="Weber T."/>
            <person name="Wohlleben W."/>
            <person name="Kalinowski J."/>
            <person name="Ruckert C."/>
        </authorList>
    </citation>
    <scope>NUCLEOTIDE SEQUENCE [LARGE SCALE GENOMIC DNA]</scope>
    <source>
        <strain evidence="4">MG417-CF17 (DSM 44213)</strain>
    </source>
</reference>
<dbReference type="InterPro" id="IPR000192">
    <property type="entry name" value="Aminotrans_V_dom"/>
</dbReference>
<dbReference type="eggNOG" id="COG0520">
    <property type="taxonomic scope" value="Bacteria"/>
</dbReference>
<dbReference type="Pfam" id="PF00266">
    <property type="entry name" value="Aminotran_5"/>
    <property type="match status" value="1"/>
</dbReference>
<evidence type="ECO:0000259" key="2">
    <source>
        <dbReference type="Pfam" id="PF00266"/>
    </source>
</evidence>
<accession>A0A075V164</accession>
<name>A0A075V164_9PSEU</name>
<dbReference type="KEGG" id="aja:AJAP_27830"/>
<dbReference type="GO" id="GO:0017000">
    <property type="term" value="P:antibiotic biosynthetic process"/>
    <property type="evidence" value="ECO:0007669"/>
    <property type="project" value="UniProtKB-KW"/>
</dbReference>
<feature type="domain" description="Aminotransferase class V" evidence="2">
    <location>
        <begin position="52"/>
        <end position="292"/>
    </location>
</feature>
<proteinExistence type="predicted"/>
<dbReference type="InterPro" id="IPR015421">
    <property type="entry name" value="PyrdxlP-dep_Trfase_major"/>
</dbReference>
<gene>
    <name evidence="3" type="ORF">AJAP_27830</name>
</gene>
<protein>
    <recommendedName>
        <fullName evidence="2">Aminotransferase class V domain-containing protein</fullName>
    </recommendedName>
</protein>
<keyword evidence="4" id="KW-1185">Reference proteome</keyword>
<keyword evidence="1" id="KW-0045">Antibiotic biosynthesis</keyword>
<dbReference type="InterPro" id="IPR015422">
    <property type="entry name" value="PyrdxlP-dep_Trfase_small"/>
</dbReference>
<evidence type="ECO:0000313" key="3">
    <source>
        <dbReference type="EMBL" id="AIG78411.1"/>
    </source>
</evidence>
<dbReference type="Gene3D" id="3.40.640.10">
    <property type="entry name" value="Type I PLP-dependent aspartate aminotransferase-like (Major domain)"/>
    <property type="match status" value="1"/>
</dbReference>